<accession>A0ABM9ZWF4</accession>
<dbReference type="Gene3D" id="3.30.1330.130">
    <property type="match status" value="1"/>
</dbReference>
<dbReference type="PANTHER" id="PTHR39418:SF1">
    <property type="entry name" value="DEHYDROGENASE"/>
    <property type="match status" value="1"/>
</dbReference>
<dbReference type="Pfam" id="PF01258">
    <property type="entry name" value="zf-dskA_traR"/>
    <property type="match status" value="1"/>
</dbReference>
<evidence type="ECO:0000313" key="6">
    <source>
        <dbReference type="EMBL" id="EFB91213.1"/>
    </source>
</evidence>
<protein>
    <submittedName>
        <fullName evidence="6">Tungsten formylmethanofuran dehydrogenase, subunit E, FwdE</fullName>
    </submittedName>
</protein>
<evidence type="ECO:0000256" key="3">
    <source>
        <dbReference type="ARBA" id="ARBA00022833"/>
    </source>
</evidence>
<dbReference type="InterPro" id="IPR026328">
    <property type="entry name" value="FmdE"/>
</dbReference>
<gene>
    <name evidence="6" type="ORF">HMPREF7215_0303</name>
</gene>
<keyword evidence="2" id="KW-0863">Zinc-finger</keyword>
<evidence type="ECO:0000313" key="7">
    <source>
        <dbReference type="Proteomes" id="UP000006462"/>
    </source>
</evidence>
<dbReference type="Proteomes" id="UP000006462">
    <property type="component" value="Unassembled WGS sequence"/>
</dbReference>
<sequence length="182" mass="20313">MDMASLKIPPELTPVIAFHGHLCPGLLIGWRASRMAMKLLNLSRDVDEEIAAIVENDACGVDAVQAVLGCTFGKGNFIFRDYGKHAYTVFRHSDGSGVRLVYRSPESELSRDEHTRRLLTESDEVLFDVKKPEEAIPQRARIHDSENCSVCGEKVMVTRLETRADGRKVCVPCAAKLRRMAQ</sequence>
<proteinExistence type="predicted"/>
<evidence type="ECO:0000259" key="4">
    <source>
        <dbReference type="Pfam" id="PF01258"/>
    </source>
</evidence>
<dbReference type="EMBL" id="ADFP01000047">
    <property type="protein sequence ID" value="EFB91213.1"/>
    <property type="molecule type" value="Genomic_DNA"/>
</dbReference>
<dbReference type="Pfam" id="PF02663">
    <property type="entry name" value="FmdE"/>
    <property type="match status" value="1"/>
</dbReference>
<reference evidence="6 7" key="1">
    <citation type="submission" date="2009-12" db="EMBL/GenBank/DDBJ databases">
        <authorList>
            <person name="Shrivastava S."/>
            <person name="Madupu R."/>
            <person name="Durkin A.S."/>
            <person name="Torralba M."/>
            <person name="Methe B."/>
            <person name="Sutton G.G."/>
            <person name="Strausberg R.L."/>
            <person name="Nelson K.E."/>
        </authorList>
    </citation>
    <scope>NUCLEOTIDE SEQUENCE [LARGE SCALE GENOMIC DNA]</scope>
    <source>
        <strain evidence="6 7">W5455</strain>
    </source>
</reference>
<keyword evidence="1" id="KW-0479">Metal-binding</keyword>
<organism evidence="6 7">
    <name type="scientific">Pyramidobacter piscolens W5455</name>
    <dbReference type="NCBI Taxonomy" id="352165"/>
    <lineage>
        <taxon>Bacteria</taxon>
        <taxon>Thermotogati</taxon>
        <taxon>Synergistota</taxon>
        <taxon>Synergistia</taxon>
        <taxon>Synergistales</taxon>
        <taxon>Dethiosulfovibrionaceae</taxon>
        <taxon>Pyramidobacter</taxon>
    </lineage>
</organism>
<dbReference type="InterPro" id="IPR000962">
    <property type="entry name" value="Znf_DskA_TraR"/>
</dbReference>
<dbReference type="InterPro" id="IPR003814">
    <property type="entry name" value="FmdEsu_dom"/>
</dbReference>
<dbReference type="PIRSF" id="PIRSF006578">
    <property type="entry name" value="FwdE"/>
    <property type="match status" value="1"/>
</dbReference>
<evidence type="ECO:0000256" key="2">
    <source>
        <dbReference type="ARBA" id="ARBA00022771"/>
    </source>
</evidence>
<feature type="domain" description="Formylmethanofuran dehydrogenase subunit E" evidence="5">
    <location>
        <begin position="18"/>
        <end position="109"/>
    </location>
</feature>
<dbReference type="SUPFAM" id="SSF143555">
    <property type="entry name" value="FwdE-like"/>
    <property type="match status" value="1"/>
</dbReference>
<name>A0ABM9ZWF4_9BACT</name>
<dbReference type="PANTHER" id="PTHR39418">
    <property type="entry name" value="DEHYDROGENASE-RELATED"/>
    <property type="match status" value="1"/>
</dbReference>
<comment type="caution">
    <text evidence="6">The sequence shown here is derived from an EMBL/GenBank/DDBJ whole genome shotgun (WGS) entry which is preliminary data.</text>
</comment>
<feature type="domain" description="Zinc finger DksA/TraR C4-type" evidence="4">
    <location>
        <begin position="147"/>
        <end position="176"/>
    </location>
</feature>
<evidence type="ECO:0000259" key="5">
    <source>
        <dbReference type="Pfam" id="PF02663"/>
    </source>
</evidence>
<dbReference type="InterPro" id="IPR053194">
    <property type="entry name" value="tRNA_methyltr_O"/>
</dbReference>
<evidence type="ECO:0000256" key="1">
    <source>
        <dbReference type="ARBA" id="ARBA00022723"/>
    </source>
</evidence>
<keyword evidence="3" id="KW-0862">Zinc</keyword>
<keyword evidence="7" id="KW-1185">Reference proteome</keyword>